<dbReference type="OrthoDB" id="9801163at2"/>
<evidence type="ECO:0000256" key="8">
    <source>
        <dbReference type="RuleBase" id="RU363032"/>
    </source>
</evidence>
<organism evidence="10 11">
    <name type="scientific">Larkinella rosea</name>
    <dbReference type="NCBI Taxonomy" id="2025312"/>
    <lineage>
        <taxon>Bacteria</taxon>
        <taxon>Pseudomonadati</taxon>
        <taxon>Bacteroidota</taxon>
        <taxon>Cytophagia</taxon>
        <taxon>Cytophagales</taxon>
        <taxon>Spirosomataceae</taxon>
        <taxon>Larkinella</taxon>
    </lineage>
</organism>
<dbReference type="PANTHER" id="PTHR30177">
    <property type="entry name" value="GLYCINE BETAINE/L-PROLINE TRANSPORT SYSTEM PERMEASE PROTEIN PROW"/>
    <property type="match status" value="1"/>
</dbReference>
<evidence type="ECO:0000256" key="3">
    <source>
        <dbReference type="ARBA" id="ARBA00022692"/>
    </source>
</evidence>
<feature type="transmembrane region" description="Helical" evidence="8">
    <location>
        <begin position="211"/>
        <end position="229"/>
    </location>
</feature>
<comment type="subcellular location">
    <subcellularLocation>
        <location evidence="1 8">Cell membrane</location>
        <topology evidence="1 8">Multi-pass membrane protein</topology>
    </subcellularLocation>
</comment>
<evidence type="ECO:0000256" key="6">
    <source>
        <dbReference type="ARBA" id="ARBA00035642"/>
    </source>
</evidence>
<gene>
    <name evidence="10" type="ORF">EHT25_09885</name>
</gene>
<dbReference type="Gene3D" id="1.10.3720.10">
    <property type="entry name" value="MetI-like"/>
    <property type="match status" value="1"/>
</dbReference>
<dbReference type="PANTHER" id="PTHR30177:SF4">
    <property type="entry name" value="OSMOPROTECTANT IMPORT PERMEASE PROTEIN OSMW"/>
    <property type="match status" value="1"/>
</dbReference>
<proteinExistence type="inferred from homology"/>
<dbReference type="InterPro" id="IPR051204">
    <property type="entry name" value="ABC_transp_perm/SBD"/>
</dbReference>
<dbReference type="InterPro" id="IPR000515">
    <property type="entry name" value="MetI-like"/>
</dbReference>
<dbReference type="Pfam" id="PF04069">
    <property type="entry name" value="OpuAC"/>
    <property type="match status" value="2"/>
</dbReference>
<comment type="similarity">
    <text evidence="8">Belongs to the binding-protein-dependent transport system permease family.</text>
</comment>
<keyword evidence="5 8" id="KW-0472">Membrane</keyword>
<dbReference type="FunFam" id="1.10.3720.10:FF:000001">
    <property type="entry name" value="Glycine betaine ABC transporter, permease"/>
    <property type="match status" value="1"/>
</dbReference>
<feature type="transmembrane region" description="Helical" evidence="8">
    <location>
        <begin position="133"/>
        <end position="159"/>
    </location>
</feature>
<evidence type="ECO:0000256" key="5">
    <source>
        <dbReference type="ARBA" id="ARBA00023136"/>
    </source>
</evidence>
<name>A0A3P1BSF5_9BACT</name>
<dbReference type="RefSeq" id="WP_124873963.1">
    <property type="nucleotide sequence ID" value="NZ_RQJO01000008.1"/>
</dbReference>
<keyword evidence="3 8" id="KW-0812">Transmembrane</keyword>
<comment type="caution">
    <text evidence="10">The sequence shown here is derived from an EMBL/GenBank/DDBJ whole genome shotgun (WGS) entry which is preliminary data.</text>
</comment>
<evidence type="ECO:0000256" key="4">
    <source>
        <dbReference type="ARBA" id="ARBA00022989"/>
    </source>
</evidence>
<accession>A0A3P1BSF5</accession>
<protein>
    <submittedName>
        <fullName evidence="10">ABC transporter permease subunit</fullName>
    </submittedName>
</protein>
<dbReference type="AlphaFoldDB" id="A0A3P1BSF5"/>
<evidence type="ECO:0000313" key="11">
    <source>
        <dbReference type="Proteomes" id="UP000271925"/>
    </source>
</evidence>
<evidence type="ECO:0000256" key="2">
    <source>
        <dbReference type="ARBA" id="ARBA00022448"/>
    </source>
</evidence>
<dbReference type="InterPro" id="IPR007210">
    <property type="entry name" value="ABC_Gly_betaine_transp_sub-bd"/>
</dbReference>
<dbReference type="Pfam" id="PF00528">
    <property type="entry name" value="BPD_transp_1"/>
    <property type="match status" value="1"/>
</dbReference>
<feature type="transmembrane region" description="Helical" evidence="8">
    <location>
        <begin position="20"/>
        <end position="43"/>
    </location>
</feature>
<dbReference type="Proteomes" id="UP000271925">
    <property type="component" value="Unassembled WGS sequence"/>
</dbReference>
<dbReference type="Gene3D" id="3.40.190.10">
    <property type="entry name" value="Periplasmic binding protein-like II"/>
    <property type="match status" value="2"/>
</dbReference>
<keyword evidence="11" id="KW-1185">Reference proteome</keyword>
<reference evidence="10 11" key="1">
    <citation type="submission" date="2018-11" db="EMBL/GenBank/DDBJ databases">
        <authorList>
            <person name="Zhou Z."/>
            <person name="Wang G."/>
        </authorList>
    </citation>
    <scope>NUCLEOTIDE SEQUENCE [LARGE SCALE GENOMIC DNA]</scope>
    <source>
        <strain evidence="10 11">KCTC52004</strain>
    </source>
</reference>
<evidence type="ECO:0000256" key="1">
    <source>
        <dbReference type="ARBA" id="ARBA00004651"/>
    </source>
</evidence>
<dbReference type="SUPFAM" id="SSF161098">
    <property type="entry name" value="MetI-like"/>
    <property type="match status" value="1"/>
</dbReference>
<keyword evidence="2 8" id="KW-0813">Transport</keyword>
<evidence type="ECO:0000313" key="10">
    <source>
        <dbReference type="EMBL" id="RRB03839.1"/>
    </source>
</evidence>
<dbReference type="EMBL" id="RQJO01000008">
    <property type="protein sequence ID" value="RRB03839.1"/>
    <property type="molecule type" value="Genomic_DNA"/>
</dbReference>
<dbReference type="PROSITE" id="PS50928">
    <property type="entry name" value="ABC_TM1"/>
    <property type="match status" value="1"/>
</dbReference>
<comment type="similarity">
    <text evidence="6">In the C-terminal section; belongs to the OsmX family.</text>
</comment>
<dbReference type="InterPro" id="IPR035906">
    <property type="entry name" value="MetI-like_sf"/>
</dbReference>
<dbReference type="GO" id="GO:0043190">
    <property type="term" value="C:ATP-binding cassette (ABC) transporter complex"/>
    <property type="evidence" value="ECO:0007669"/>
    <property type="project" value="InterPro"/>
</dbReference>
<evidence type="ECO:0000259" key="9">
    <source>
        <dbReference type="PROSITE" id="PS50928"/>
    </source>
</evidence>
<keyword evidence="4 8" id="KW-1133">Transmembrane helix</keyword>
<feature type="transmembrane region" description="Helical" evidence="8">
    <location>
        <begin position="50"/>
        <end position="70"/>
    </location>
</feature>
<feature type="transmembrane region" description="Helical" evidence="8">
    <location>
        <begin position="179"/>
        <end position="199"/>
    </location>
</feature>
<dbReference type="SUPFAM" id="SSF53850">
    <property type="entry name" value="Periplasmic binding protein-like II"/>
    <property type="match status" value="2"/>
</dbReference>
<comment type="similarity">
    <text evidence="7">In the N-terminal section; belongs to the binding-protein-dependent transport system permease family.</text>
</comment>
<feature type="transmembrane region" description="Helical" evidence="8">
    <location>
        <begin position="76"/>
        <end position="97"/>
    </location>
</feature>
<dbReference type="GO" id="GO:0031460">
    <property type="term" value="P:glycine betaine transport"/>
    <property type="evidence" value="ECO:0007669"/>
    <property type="project" value="TreeGrafter"/>
</dbReference>
<dbReference type="GO" id="GO:0022857">
    <property type="term" value="F:transmembrane transporter activity"/>
    <property type="evidence" value="ECO:0007669"/>
    <property type="project" value="InterPro"/>
</dbReference>
<feature type="domain" description="ABC transmembrane type-1" evidence="9">
    <location>
        <begin position="19"/>
        <end position="198"/>
    </location>
</feature>
<evidence type="ECO:0000256" key="7">
    <source>
        <dbReference type="ARBA" id="ARBA00035652"/>
    </source>
</evidence>
<sequence length="519" mass="56916">MLEFLDFVVQQRAKLVEQTLTHIGLTFLSLSLALLIGLPLGIAITHRPKLAALVLGTAGVLQTIPSVALLGSLIPVLGIGVGPAIFALFLYALLPIVRNAYVGIREVDPMLKEAAQGMGMNAWQVLFRLELPLALPVIFAGIRTATVINVGVATLAAYIAAGGLGEFIFGGIALNNTPMILAGAIPAALLALLLDFLLARLQQLQGLQLRRVTAFFLLIAPVLSAFYWLPTSRQAKLTAGFAHEFYGRADGYPGLVRAYGLQVTPKLIDQNLMYEAIFRQQVDLISGYSTDGRIKAFDLRVLDDDNHAFPPYEAALVIRQAVLNQHPEVAQTLQLLEGKLSDAVITELNYRADYLHESPEAVARRFLQKTGLLIPSVPTKRQGKIVIGTKIFTEQYILAEMLRQLLENRTSLEVITKTGLGGTKICFDALNAGSIDLYPEYSGTGLLVILQPPPALADSLKSDPKAVFQYVSRAFQNRYNLRWLPPLGFNNTYALMMRRAQAEQLGIRSISDLKRFLDR</sequence>
<dbReference type="Gene3D" id="3.40.190.120">
    <property type="entry name" value="Osmoprotection protein (prox), domain 2"/>
    <property type="match status" value="1"/>
</dbReference>